<evidence type="ECO:0000256" key="7">
    <source>
        <dbReference type="ARBA" id="ARBA00022692"/>
    </source>
</evidence>
<keyword evidence="5" id="KW-0597">Phosphoprotein</keyword>
<comment type="subcellular location">
    <subcellularLocation>
        <location evidence="2">Cell membrane</location>
        <topology evidence="2">Multi-pass membrane protein</topology>
    </subcellularLocation>
</comment>
<evidence type="ECO:0000256" key="16">
    <source>
        <dbReference type="ARBA" id="ARBA00040841"/>
    </source>
</evidence>
<keyword evidence="11 17" id="KW-1133">Transmembrane helix</keyword>
<comment type="function">
    <text evidence="15">Member of the two-component regulatory system HssS/HssR involved in intracellular heme homeostasis and tempering of staphylococcal virulence. HssS functions as a heme sensor histidine kinase which is autophosphorylated at a histidine residue and transfers its phosphate group to an aspartate residue of HssR. HssR/HssS activates the expression of hrtAB, an efflux pump, in response to extracellular heme, hemin, hemoglobin or blood.</text>
</comment>
<dbReference type="InterPro" id="IPR036097">
    <property type="entry name" value="HisK_dim/P_sf"/>
</dbReference>
<evidence type="ECO:0000256" key="14">
    <source>
        <dbReference type="ARBA" id="ARBA00023136"/>
    </source>
</evidence>
<evidence type="ECO:0000256" key="5">
    <source>
        <dbReference type="ARBA" id="ARBA00022553"/>
    </source>
</evidence>
<evidence type="ECO:0000256" key="15">
    <source>
        <dbReference type="ARBA" id="ARBA00037219"/>
    </source>
</evidence>
<dbReference type="PANTHER" id="PTHR45528:SF11">
    <property type="entry name" value="HISTIDINE KINASE"/>
    <property type="match status" value="1"/>
</dbReference>
<keyword evidence="13" id="KW-0843">Virulence</keyword>
<evidence type="ECO:0000256" key="11">
    <source>
        <dbReference type="ARBA" id="ARBA00022989"/>
    </source>
</evidence>
<dbReference type="SMART" id="SM00387">
    <property type="entry name" value="HATPase_c"/>
    <property type="match status" value="1"/>
</dbReference>
<keyword evidence="4" id="KW-1003">Cell membrane</keyword>
<dbReference type="GO" id="GO:0016301">
    <property type="term" value="F:kinase activity"/>
    <property type="evidence" value="ECO:0007669"/>
    <property type="project" value="UniProtKB-KW"/>
</dbReference>
<dbReference type="InterPro" id="IPR036890">
    <property type="entry name" value="HATPase_C_sf"/>
</dbReference>
<evidence type="ECO:0000256" key="4">
    <source>
        <dbReference type="ARBA" id="ARBA00022475"/>
    </source>
</evidence>
<dbReference type="CDD" id="cd00075">
    <property type="entry name" value="HATPase"/>
    <property type="match status" value="1"/>
</dbReference>
<evidence type="ECO:0000256" key="8">
    <source>
        <dbReference type="ARBA" id="ARBA00022741"/>
    </source>
</evidence>
<evidence type="ECO:0000313" key="20">
    <source>
        <dbReference type="EMBL" id="MBP2257573.1"/>
    </source>
</evidence>
<dbReference type="Gene3D" id="1.10.287.130">
    <property type="match status" value="1"/>
</dbReference>
<keyword evidence="12" id="KW-0902">Two-component regulatory system</keyword>
<evidence type="ECO:0000256" key="13">
    <source>
        <dbReference type="ARBA" id="ARBA00023026"/>
    </source>
</evidence>
<dbReference type="SUPFAM" id="SSF47384">
    <property type="entry name" value="Homodimeric domain of signal transducing histidine kinase"/>
    <property type="match status" value="1"/>
</dbReference>
<feature type="domain" description="Histidine kinase" evidence="18">
    <location>
        <begin position="245"/>
        <end position="460"/>
    </location>
</feature>
<evidence type="ECO:0000256" key="10">
    <source>
        <dbReference type="ARBA" id="ARBA00022840"/>
    </source>
</evidence>
<dbReference type="InterPro" id="IPR004358">
    <property type="entry name" value="Sig_transdc_His_kin-like_C"/>
</dbReference>
<dbReference type="Pfam" id="PF02518">
    <property type="entry name" value="HATPase_c"/>
    <property type="match status" value="1"/>
</dbReference>
<keyword evidence="9 20" id="KW-0418">Kinase</keyword>
<keyword evidence="14 17" id="KW-0472">Membrane</keyword>
<dbReference type="PRINTS" id="PR00344">
    <property type="entry name" value="BCTRLSENSOR"/>
</dbReference>
<dbReference type="CDD" id="cd06225">
    <property type="entry name" value="HAMP"/>
    <property type="match status" value="1"/>
</dbReference>
<dbReference type="PROSITE" id="PS50109">
    <property type="entry name" value="HIS_KIN"/>
    <property type="match status" value="1"/>
</dbReference>
<comment type="catalytic activity">
    <reaction evidence="1">
        <text>ATP + protein L-histidine = ADP + protein N-phospho-L-histidine.</text>
        <dbReference type="EC" id="2.7.13.3"/>
    </reaction>
</comment>
<keyword evidence="7 17" id="KW-0812">Transmembrane</keyword>
<evidence type="ECO:0000259" key="18">
    <source>
        <dbReference type="PROSITE" id="PS50109"/>
    </source>
</evidence>
<dbReference type="PANTHER" id="PTHR45528">
    <property type="entry name" value="SENSOR HISTIDINE KINASE CPXA"/>
    <property type="match status" value="1"/>
</dbReference>
<accession>A0ABS4S7W3</accession>
<evidence type="ECO:0000256" key="17">
    <source>
        <dbReference type="SAM" id="Phobius"/>
    </source>
</evidence>
<organism evidence="20 21">
    <name type="scientific">Virgibacillus alimentarius</name>
    <dbReference type="NCBI Taxonomy" id="698769"/>
    <lineage>
        <taxon>Bacteria</taxon>
        <taxon>Bacillati</taxon>
        <taxon>Bacillota</taxon>
        <taxon>Bacilli</taxon>
        <taxon>Bacillales</taxon>
        <taxon>Bacillaceae</taxon>
        <taxon>Virgibacillus</taxon>
    </lineage>
</organism>
<dbReference type="Gene3D" id="3.30.565.10">
    <property type="entry name" value="Histidine kinase-like ATPase, C-terminal domain"/>
    <property type="match status" value="1"/>
</dbReference>
<evidence type="ECO:0000256" key="2">
    <source>
        <dbReference type="ARBA" id="ARBA00004651"/>
    </source>
</evidence>
<dbReference type="InterPro" id="IPR003660">
    <property type="entry name" value="HAMP_dom"/>
</dbReference>
<sequence length="463" mass="52719">MRTLYVRIIVTTMAIMIASSIIAFAVTNIYYQHYLKPENDRKITKIAQNIVYVLEKNDNRDISTFFASMTNLGYQFYVIDQNGNEQFYGKPFRKNNLKAKYIDHVLEGNVYHGIAQFPWKPFVTGFFDNELKNTVGVPVTLDNERQALFVRPNTSQQFGEMRVFLAVLLLFALLFSFLLVLISTRFIVNPIKKLTEATKKIAAGNYHLKLNVHRRDEIGRLANNFSIMSNSLEKTEEKRQEFVSGVSHEIQSPLASIQGFAQTLRNENLSEQERIHYLTIIEKESKRLSALSKQLLTLSFLDSEMESSEKIAFDLAAQLKEVVYSTEWQWREKGIAFEMNLNPCEAVGDPRLLQQVWMNLITNAIRYTDKGGEVIVTANCEKSGVYVTVKDNGIGIAEEDITQIFDRFYKVDKARTRTKNSTGLGLAIVKKIISLHGGSIMVDSEPGTGSAFHVYLPKSQISE</sequence>
<dbReference type="PROSITE" id="PS50885">
    <property type="entry name" value="HAMP"/>
    <property type="match status" value="1"/>
</dbReference>
<evidence type="ECO:0000256" key="6">
    <source>
        <dbReference type="ARBA" id="ARBA00022679"/>
    </source>
</evidence>
<feature type="domain" description="HAMP" evidence="19">
    <location>
        <begin position="185"/>
        <end position="237"/>
    </location>
</feature>
<evidence type="ECO:0000256" key="12">
    <source>
        <dbReference type="ARBA" id="ARBA00023012"/>
    </source>
</evidence>
<dbReference type="SUPFAM" id="SSF55874">
    <property type="entry name" value="ATPase domain of HSP90 chaperone/DNA topoisomerase II/histidine kinase"/>
    <property type="match status" value="1"/>
</dbReference>
<gene>
    <name evidence="20" type="ORF">J2Z81_001521</name>
</gene>
<feature type="transmembrane region" description="Helical" evidence="17">
    <location>
        <begin position="163"/>
        <end position="188"/>
    </location>
</feature>
<protein>
    <recommendedName>
        <fullName evidence="16">Heme sensor protein HssS</fullName>
        <ecNumber evidence="3">2.7.13.3</ecNumber>
    </recommendedName>
</protein>
<comment type="caution">
    <text evidence="20">The sequence shown here is derived from an EMBL/GenBank/DDBJ whole genome shotgun (WGS) entry which is preliminary data.</text>
</comment>
<evidence type="ECO:0000313" key="21">
    <source>
        <dbReference type="Proteomes" id="UP001519294"/>
    </source>
</evidence>
<evidence type="ECO:0000259" key="19">
    <source>
        <dbReference type="PROSITE" id="PS50885"/>
    </source>
</evidence>
<name>A0ABS4S7W3_9BACI</name>
<dbReference type="RefSeq" id="WP_029269488.1">
    <property type="nucleotide sequence ID" value="NZ_JAGIKX010000010.1"/>
</dbReference>
<evidence type="ECO:0000256" key="1">
    <source>
        <dbReference type="ARBA" id="ARBA00000085"/>
    </source>
</evidence>
<proteinExistence type="predicted"/>
<dbReference type="SMART" id="SM00388">
    <property type="entry name" value="HisKA"/>
    <property type="match status" value="1"/>
</dbReference>
<keyword evidence="21" id="KW-1185">Reference proteome</keyword>
<dbReference type="Proteomes" id="UP001519294">
    <property type="component" value="Unassembled WGS sequence"/>
</dbReference>
<dbReference type="EC" id="2.7.13.3" evidence="3"/>
<evidence type="ECO:0000256" key="9">
    <source>
        <dbReference type="ARBA" id="ARBA00022777"/>
    </source>
</evidence>
<keyword evidence="8" id="KW-0547">Nucleotide-binding</keyword>
<feature type="transmembrane region" description="Helical" evidence="17">
    <location>
        <begin position="6"/>
        <end position="31"/>
    </location>
</feature>
<dbReference type="Gene3D" id="6.10.340.10">
    <property type="match status" value="1"/>
</dbReference>
<dbReference type="Pfam" id="PF00512">
    <property type="entry name" value="HisKA"/>
    <property type="match status" value="1"/>
</dbReference>
<keyword evidence="6" id="KW-0808">Transferase</keyword>
<dbReference type="SUPFAM" id="SSF158472">
    <property type="entry name" value="HAMP domain-like"/>
    <property type="match status" value="1"/>
</dbReference>
<dbReference type="Pfam" id="PF00672">
    <property type="entry name" value="HAMP"/>
    <property type="match status" value="1"/>
</dbReference>
<dbReference type="InterPro" id="IPR003594">
    <property type="entry name" value="HATPase_dom"/>
</dbReference>
<evidence type="ECO:0000256" key="3">
    <source>
        <dbReference type="ARBA" id="ARBA00012438"/>
    </source>
</evidence>
<keyword evidence="10" id="KW-0067">ATP-binding</keyword>
<dbReference type="EMBL" id="JAGIKX010000010">
    <property type="protein sequence ID" value="MBP2257573.1"/>
    <property type="molecule type" value="Genomic_DNA"/>
</dbReference>
<dbReference type="InterPro" id="IPR005467">
    <property type="entry name" value="His_kinase_dom"/>
</dbReference>
<dbReference type="SMART" id="SM00304">
    <property type="entry name" value="HAMP"/>
    <property type="match status" value="1"/>
</dbReference>
<dbReference type="CDD" id="cd00082">
    <property type="entry name" value="HisKA"/>
    <property type="match status" value="1"/>
</dbReference>
<dbReference type="InterPro" id="IPR050398">
    <property type="entry name" value="HssS/ArlS-like"/>
</dbReference>
<reference evidence="20 21" key="1">
    <citation type="submission" date="2021-03" db="EMBL/GenBank/DDBJ databases">
        <title>Genomic Encyclopedia of Type Strains, Phase IV (KMG-IV): sequencing the most valuable type-strain genomes for metagenomic binning, comparative biology and taxonomic classification.</title>
        <authorList>
            <person name="Goeker M."/>
        </authorList>
    </citation>
    <scope>NUCLEOTIDE SEQUENCE [LARGE SCALE GENOMIC DNA]</scope>
    <source>
        <strain evidence="20 21">DSM 25790</strain>
    </source>
</reference>
<dbReference type="InterPro" id="IPR003661">
    <property type="entry name" value="HisK_dim/P_dom"/>
</dbReference>